<sequence length="106" mass="11206">MPPASWRDAARSSSGRRRRPYVRGSRGEAAPPWIGSPPPAEALCVAAVTDDERFTGGRLVRASRRELLGRPAAYGLDPERGRGGGGVARQPEEWPPADGGTGMAPT</sequence>
<proteinExistence type="predicted"/>
<evidence type="ECO:0000256" key="1">
    <source>
        <dbReference type="SAM" id="MobiDB-lite"/>
    </source>
</evidence>
<evidence type="ECO:0000313" key="2">
    <source>
        <dbReference type="EMBL" id="MBA5220953.1"/>
    </source>
</evidence>
<protein>
    <submittedName>
        <fullName evidence="2">Uncharacterized protein</fullName>
    </submittedName>
</protein>
<reference evidence="2 3" key="1">
    <citation type="submission" date="2020-07" db="EMBL/GenBank/DDBJ databases">
        <title>Differential regulation of undecylprodigiosin biosynthesis in the yeast-scavenging Streptomyces strain MBK6.</title>
        <authorList>
            <person name="Baral B."/>
            <person name="Siitonen V."/>
            <person name="Laughlin M."/>
            <person name="Yamada K."/>
            <person name="Ilomaeki M."/>
            <person name="Metsae-Ketelae M."/>
            <person name="Niemi J."/>
        </authorList>
    </citation>
    <scope>NUCLEOTIDE SEQUENCE [LARGE SCALE GENOMIC DNA]</scope>
    <source>
        <strain evidence="2 3">MBK6</strain>
    </source>
</reference>
<dbReference type="EMBL" id="JACERG010000003">
    <property type="protein sequence ID" value="MBA5220953.1"/>
    <property type="molecule type" value="Genomic_DNA"/>
</dbReference>
<evidence type="ECO:0000313" key="3">
    <source>
        <dbReference type="Proteomes" id="UP000587608"/>
    </source>
</evidence>
<feature type="region of interest" description="Disordered" evidence="1">
    <location>
        <begin position="1"/>
        <end position="39"/>
    </location>
</feature>
<feature type="compositionally biased region" description="Low complexity" evidence="1">
    <location>
        <begin position="1"/>
        <end position="13"/>
    </location>
</feature>
<name>A0A7W2DQ56_9ACTN</name>
<dbReference type="AlphaFoldDB" id="A0A7W2DQ56"/>
<gene>
    <name evidence="2" type="ORF">H1X69_05875</name>
</gene>
<accession>A0A7W2DQ56</accession>
<comment type="caution">
    <text evidence="2">The sequence shown here is derived from an EMBL/GenBank/DDBJ whole genome shotgun (WGS) entry which is preliminary data.</text>
</comment>
<organism evidence="2 3">
    <name type="scientific">Streptomyces griseoaurantiacus</name>
    <dbReference type="NCBI Taxonomy" id="68213"/>
    <lineage>
        <taxon>Bacteria</taxon>
        <taxon>Bacillati</taxon>
        <taxon>Actinomycetota</taxon>
        <taxon>Actinomycetes</taxon>
        <taxon>Kitasatosporales</taxon>
        <taxon>Streptomycetaceae</taxon>
        <taxon>Streptomyces</taxon>
        <taxon>Streptomyces aurantiacus group</taxon>
    </lineage>
</organism>
<feature type="region of interest" description="Disordered" evidence="1">
    <location>
        <begin position="71"/>
        <end position="106"/>
    </location>
</feature>
<dbReference type="Proteomes" id="UP000587608">
    <property type="component" value="Unassembled WGS sequence"/>
</dbReference>